<dbReference type="EMBL" id="LJZR01000016">
    <property type="protein sequence ID" value="KPQ34844.1"/>
    <property type="molecule type" value="Genomic_DNA"/>
</dbReference>
<dbReference type="PANTHER" id="PTHR43143:SF1">
    <property type="entry name" value="SERINE_THREONINE-PROTEIN PHOSPHATASE CPPED1"/>
    <property type="match status" value="1"/>
</dbReference>
<accession>A0A0P8C134</accession>
<name>A0A0P8C134_9CYAN</name>
<dbReference type="Gene3D" id="3.60.21.10">
    <property type="match status" value="2"/>
</dbReference>
<dbReference type="InterPro" id="IPR004843">
    <property type="entry name" value="Calcineurin-like_PHP"/>
</dbReference>
<dbReference type="Pfam" id="PF00149">
    <property type="entry name" value="Metallophos"/>
    <property type="match status" value="1"/>
</dbReference>
<organism evidence="2 3">
    <name type="scientific">Phormidesmis priestleyi Ana</name>
    <dbReference type="NCBI Taxonomy" id="1666911"/>
    <lineage>
        <taxon>Bacteria</taxon>
        <taxon>Bacillati</taxon>
        <taxon>Cyanobacteriota</taxon>
        <taxon>Cyanophyceae</taxon>
        <taxon>Leptolyngbyales</taxon>
        <taxon>Leptolyngbyaceae</taxon>
        <taxon>Phormidesmis</taxon>
    </lineage>
</organism>
<dbReference type="GO" id="GO:0016787">
    <property type="term" value="F:hydrolase activity"/>
    <property type="evidence" value="ECO:0007669"/>
    <property type="project" value="UniProtKB-KW"/>
</dbReference>
<dbReference type="AlphaFoldDB" id="A0A0P8C134"/>
<protein>
    <submittedName>
        <fullName evidence="2">Putative phosphohydrolase</fullName>
    </submittedName>
</protein>
<dbReference type="PATRIC" id="fig|1666911.3.peg.4801"/>
<comment type="caution">
    <text evidence="2">The sequence shown here is derived from an EMBL/GenBank/DDBJ whole genome shotgun (WGS) entry which is preliminary data.</text>
</comment>
<evidence type="ECO:0000313" key="2">
    <source>
        <dbReference type="EMBL" id="KPQ34844.1"/>
    </source>
</evidence>
<dbReference type="InterPro" id="IPR051918">
    <property type="entry name" value="STPP_CPPED1"/>
</dbReference>
<dbReference type="Proteomes" id="UP000050465">
    <property type="component" value="Unassembled WGS sequence"/>
</dbReference>
<reference evidence="2 3" key="1">
    <citation type="submission" date="2015-09" db="EMBL/GenBank/DDBJ databases">
        <title>Identification and resolution of microdiversity through metagenomic sequencing of parallel consortia.</title>
        <authorList>
            <person name="Nelson W.C."/>
            <person name="Romine M.F."/>
            <person name="Lindemann S.R."/>
        </authorList>
    </citation>
    <scope>NUCLEOTIDE SEQUENCE [LARGE SCALE GENOMIC DNA]</scope>
    <source>
        <strain evidence="2">Ana</strain>
    </source>
</reference>
<dbReference type="STRING" id="1666911.HLUCCA11_12955"/>
<dbReference type="InterPro" id="IPR029052">
    <property type="entry name" value="Metallo-depent_PP-like"/>
</dbReference>
<dbReference type="SUPFAM" id="SSF56300">
    <property type="entry name" value="Metallo-dependent phosphatases"/>
    <property type="match status" value="1"/>
</dbReference>
<dbReference type="PANTHER" id="PTHR43143">
    <property type="entry name" value="METALLOPHOSPHOESTERASE, CALCINEURIN SUPERFAMILY"/>
    <property type="match status" value="1"/>
</dbReference>
<evidence type="ECO:0000259" key="1">
    <source>
        <dbReference type="Pfam" id="PF00149"/>
    </source>
</evidence>
<feature type="domain" description="Calcineurin-like phosphoesterase" evidence="1">
    <location>
        <begin position="40"/>
        <end position="352"/>
    </location>
</feature>
<sequence length="479" mass="53992">MVPKVPLQLPLQHPKIVNAGIDQTRLVISDAPSGLVPFSFMVMGDTDSGACHRGDLAPFATAFADQFTQQMGDSRFLIHTGDVTYPVGSYQNYWKGFLEPYQSLLSHLPSTPNYQADDVVFNRPLLPVPGNHDYADLPLGPRLWQGLLRGVCDRLRHLGIDLGHYGGQGGEAYARTFLDDLQTRSPHQLTDHLASNYDALTGSGSEPNNFDRCLNYRPGQFTRLPNRYYQFRYGGVDFFALDSNTWNTISTAKGFDQPQLDWLEQSLIRSWETPNTIGRIVYLHHSPYTTESSRWNQPETLWVRKHLRTVFNQVRTNITENRTNQQARWGDSDSDLPPNPVVDLVLSGHAHCLEHMQTLETESADAHIDWLVCGGSGASLRRQREAGSEVLENISSEGKQHTRVVASSKLYAGVHGRSTKSQVFHSFLRIEIQPHQLQKLLVRPFVVSKQMSGWKVNALKPIEIGQAKKQPPIFRRKAS</sequence>
<keyword evidence="2" id="KW-0378">Hydrolase</keyword>
<evidence type="ECO:0000313" key="3">
    <source>
        <dbReference type="Proteomes" id="UP000050465"/>
    </source>
</evidence>
<proteinExistence type="predicted"/>
<gene>
    <name evidence="2" type="ORF">HLUCCA11_12955</name>
</gene>